<dbReference type="Proteomes" id="UP001595814">
    <property type="component" value="Unassembled WGS sequence"/>
</dbReference>
<dbReference type="PROSITE" id="PS51257">
    <property type="entry name" value="PROKAR_LIPOPROTEIN"/>
    <property type="match status" value="1"/>
</dbReference>
<gene>
    <name evidence="1" type="ORF">ACFOUT_01125</name>
</gene>
<evidence type="ECO:0000313" key="2">
    <source>
        <dbReference type="Proteomes" id="UP001595814"/>
    </source>
</evidence>
<dbReference type="EMBL" id="JBHSAW010000001">
    <property type="protein sequence ID" value="MFC4094457.1"/>
    <property type="molecule type" value="Genomic_DNA"/>
</dbReference>
<proteinExistence type="predicted"/>
<evidence type="ECO:0000313" key="1">
    <source>
        <dbReference type="EMBL" id="MFC4094457.1"/>
    </source>
</evidence>
<name>A0ABV8JI34_9FLAO</name>
<dbReference type="RefSeq" id="WP_192462680.1">
    <property type="nucleotide sequence ID" value="NZ_JACYFJ010000004.1"/>
</dbReference>
<reference evidence="2" key="1">
    <citation type="journal article" date="2019" name="Int. J. Syst. Evol. Microbiol.">
        <title>The Global Catalogue of Microorganisms (GCM) 10K type strain sequencing project: providing services to taxonomists for standard genome sequencing and annotation.</title>
        <authorList>
            <consortium name="The Broad Institute Genomics Platform"/>
            <consortium name="The Broad Institute Genome Sequencing Center for Infectious Disease"/>
            <person name="Wu L."/>
            <person name="Ma J."/>
        </authorList>
    </citation>
    <scope>NUCLEOTIDE SEQUENCE [LARGE SCALE GENOMIC DNA]</scope>
    <source>
        <strain evidence="2">CECT 7477</strain>
    </source>
</reference>
<keyword evidence="2" id="KW-1185">Reference proteome</keyword>
<protein>
    <submittedName>
        <fullName evidence="1">DUF4920 domain-containing protein</fullName>
    </submittedName>
</protein>
<sequence>MKRFNTLLVFFMLIVACKGQEKKTIESPKVNEETTFKSFGEKMGSEPVEDVQFLASKYEEMKVADTLEVTFKGMVTDVCKVKGCWMKVQLPEGNEAMVRFKDYGFFMPNDITGKEVVINGYAFVESMSVEDQKHYAEDAGKSEDEIALITAPLKSYGFEADGVLVPVKQ</sequence>
<dbReference type="Pfam" id="PF16267">
    <property type="entry name" value="DUF4920"/>
    <property type="match status" value="1"/>
</dbReference>
<comment type="caution">
    <text evidence="1">The sequence shown here is derived from an EMBL/GenBank/DDBJ whole genome shotgun (WGS) entry which is preliminary data.</text>
</comment>
<accession>A0ABV8JI34</accession>
<organism evidence="1 2">
    <name type="scientific">Euzebyella saccharophila</name>
    <dbReference type="NCBI Taxonomy" id="679664"/>
    <lineage>
        <taxon>Bacteria</taxon>
        <taxon>Pseudomonadati</taxon>
        <taxon>Bacteroidota</taxon>
        <taxon>Flavobacteriia</taxon>
        <taxon>Flavobacteriales</taxon>
        <taxon>Flavobacteriaceae</taxon>
        <taxon>Euzebyella</taxon>
    </lineage>
</organism>
<dbReference type="InterPro" id="IPR032577">
    <property type="entry name" value="DUF4920"/>
</dbReference>